<dbReference type="Pfam" id="PF11970">
    <property type="entry name" value="GPR_Gpa2_C"/>
    <property type="match status" value="1"/>
</dbReference>
<dbReference type="SUPFAM" id="SSF81321">
    <property type="entry name" value="Family A G protein-coupled receptor-like"/>
    <property type="match status" value="1"/>
</dbReference>
<dbReference type="Gene3D" id="1.20.1070.10">
    <property type="entry name" value="Rhodopsin 7-helix transmembrane proteins"/>
    <property type="match status" value="1"/>
</dbReference>
<dbReference type="OrthoDB" id="5368598at2759"/>
<gene>
    <name evidence="8" type="ORF">CANCADRAFT_31327</name>
</gene>
<evidence type="ECO:0000256" key="2">
    <source>
        <dbReference type="ARBA" id="ARBA00022692"/>
    </source>
</evidence>
<dbReference type="Proteomes" id="UP000095023">
    <property type="component" value="Unassembled WGS sequence"/>
</dbReference>
<feature type="transmembrane region" description="Helical" evidence="6">
    <location>
        <begin position="397"/>
        <end position="420"/>
    </location>
</feature>
<evidence type="ECO:0000259" key="7">
    <source>
        <dbReference type="PROSITE" id="PS50262"/>
    </source>
</evidence>
<feature type="transmembrane region" description="Helical" evidence="6">
    <location>
        <begin position="149"/>
        <end position="170"/>
    </location>
</feature>
<name>A0A1E4TEX2_9ASCO</name>
<organism evidence="8 9">
    <name type="scientific">Tortispora caseinolytica NRRL Y-17796</name>
    <dbReference type="NCBI Taxonomy" id="767744"/>
    <lineage>
        <taxon>Eukaryota</taxon>
        <taxon>Fungi</taxon>
        <taxon>Dikarya</taxon>
        <taxon>Ascomycota</taxon>
        <taxon>Saccharomycotina</taxon>
        <taxon>Trigonopsidomycetes</taxon>
        <taxon>Trigonopsidales</taxon>
        <taxon>Trigonopsidaceae</taxon>
        <taxon>Tortispora</taxon>
    </lineage>
</organism>
<evidence type="ECO:0000313" key="9">
    <source>
        <dbReference type="Proteomes" id="UP000095023"/>
    </source>
</evidence>
<reference evidence="9" key="1">
    <citation type="submission" date="2016-02" db="EMBL/GenBank/DDBJ databases">
        <title>Comparative genomics of biotechnologically important yeasts.</title>
        <authorList>
            <consortium name="DOE Joint Genome Institute"/>
            <person name="Riley R."/>
            <person name="Haridas S."/>
            <person name="Wolfe K.H."/>
            <person name="Lopes M.R."/>
            <person name="Hittinger C.T."/>
            <person name="Goker M."/>
            <person name="Salamov A."/>
            <person name="Wisecaver J."/>
            <person name="Long T.M."/>
            <person name="Aerts A.L."/>
            <person name="Barry K."/>
            <person name="Choi C."/>
            <person name="Clum A."/>
            <person name="Coughlan A.Y."/>
            <person name="Deshpande S."/>
            <person name="Douglass A.P."/>
            <person name="Hanson S.J."/>
            <person name="Klenk H.-P."/>
            <person name="Labutti K."/>
            <person name="Lapidus A."/>
            <person name="Lindquist E."/>
            <person name="Lipzen A."/>
            <person name="Meier-Kolthoff J.P."/>
            <person name="Ohm R.A."/>
            <person name="Otillar R.P."/>
            <person name="Pangilinan J."/>
            <person name="Peng Y."/>
            <person name="Rokas A."/>
            <person name="Rosa C.A."/>
            <person name="Scheuner C."/>
            <person name="Sibirny A.A."/>
            <person name="Slot J.C."/>
            <person name="Stielow J.B."/>
            <person name="Sun H."/>
            <person name="Kurtzman C.P."/>
            <person name="Blackwell M."/>
            <person name="Jeffries T.W."/>
            <person name="Grigoriev I.V."/>
        </authorList>
    </citation>
    <scope>NUCLEOTIDE SEQUENCE [LARGE SCALE GENOMIC DNA]</scope>
    <source>
        <strain evidence="9">NRRL Y-17796</strain>
    </source>
</reference>
<dbReference type="InterPro" id="IPR022596">
    <property type="entry name" value="GPR1/2/3_C"/>
</dbReference>
<dbReference type="Pfam" id="PF11710">
    <property type="entry name" value="Git3"/>
    <property type="match status" value="1"/>
</dbReference>
<sequence>MAGSQYFYNDGDDLDNVEVKWAVSLSLLTSSLSLLSGFIMITLLAIKARTERRLPYRTHLVLLLLVSDFLRALPQLWLSAWIAAQGFLPAVVKLQSTDKALCTASGYTLFVFTRSEDVAILVIAVHSFLAVRYPHFADRSKGGIYDYRFIVYFLWIVIPVLTASLIFIGFPANQTYVFSGSMCYMNGDPIFWNLFLSWVPRYIVFILIVVLYGYIYFHARAVFAKAAHATRGSTTIGETPTKHKARRLNESFSLAAPRERRVTDESTISPLTKRGDNEKCDDPQSQRKSSLNNNSHSSSEKDHQSQHGTDTPSEHQDETDSHFKLERRKTSMRQQTFLLATEVPPLDENAKPDTAEVDREVFKRQLTYVFIYPAAYILIWFFPAMASIWSLFAHTPIWLNILVSGFYPINCFVDSLVYALKEKPWRNLGRVRALSHQSIISIKKKLVGSNSDSPFNDSLPQSNEDSPNRRVSIANSVLSILTLGSIRRGSVASKHTSSSAKAQTNGYVTNDAISAVRESEEFSQSSDDQEDLDDTQHELDDFLSFLRRGPQDTRTGR</sequence>
<protein>
    <recommendedName>
        <fullName evidence="7">G-protein coupled receptors family 1 profile domain-containing protein</fullName>
    </recommendedName>
</protein>
<feature type="domain" description="G-protein coupled receptors family 1 profile" evidence="7">
    <location>
        <begin position="37"/>
        <end position="418"/>
    </location>
</feature>
<feature type="transmembrane region" description="Helical" evidence="6">
    <location>
        <begin position="118"/>
        <end position="137"/>
    </location>
</feature>
<feature type="compositionally biased region" description="Basic and acidic residues" evidence="5">
    <location>
        <begin position="273"/>
        <end position="285"/>
    </location>
</feature>
<evidence type="ECO:0000256" key="5">
    <source>
        <dbReference type="SAM" id="MobiDB-lite"/>
    </source>
</evidence>
<feature type="region of interest" description="Disordered" evidence="5">
    <location>
        <begin position="517"/>
        <end position="536"/>
    </location>
</feature>
<evidence type="ECO:0000256" key="6">
    <source>
        <dbReference type="SAM" id="Phobius"/>
    </source>
</evidence>
<keyword evidence="3 6" id="KW-1133">Transmembrane helix</keyword>
<evidence type="ECO:0000256" key="3">
    <source>
        <dbReference type="ARBA" id="ARBA00022989"/>
    </source>
</evidence>
<accession>A0A1E4TEX2</accession>
<evidence type="ECO:0000313" key="8">
    <source>
        <dbReference type="EMBL" id="ODV90321.1"/>
    </source>
</evidence>
<comment type="subcellular location">
    <subcellularLocation>
        <location evidence="1">Membrane</location>
        <topology evidence="1">Multi-pass membrane protein</topology>
    </subcellularLocation>
</comment>
<evidence type="ECO:0000256" key="4">
    <source>
        <dbReference type="ARBA" id="ARBA00023136"/>
    </source>
</evidence>
<keyword evidence="9" id="KW-1185">Reference proteome</keyword>
<dbReference type="GO" id="GO:0004930">
    <property type="term" value="F:G protein-coupled receptor activity"/>
    <property type="evidence" value="ECO:0007669"/>
    <property type="project" value="TreeGrafter"/>
</dbReference>
<dbReference type="PROSITE" id="PS50262">
    <property type="entry name" value="G_PROTEIN_RECEP_F1_2"/>
    <property type="match status" value="1"/>
</dbReference>
<keyword evidence="4 6" id="KW-0472">Membrane</keyword>
<dbReference type="AlphaFoldDB" id="A0A1E4TEX2"/>
<feature type="compositionally biased region" description="Basic and acidic residues" evidence="5">
    <location>
        <begin position="312"/>
        <end position="324"/>
    </location>
</feature>
<dbReference type="PANTHER" id="PTHR23112:SF37">
    <property type="entry name" value="G PROTEIN-COUPLED RECEPTOR GPR1"/>
    <property type="match status" value="1"/>
</dbReference>
<dbReference type="GO" id="GO:0007189">
    <property type="term" value="P:adenylate cyclase-activating G protein-coupled receptor signaling pathway"/>
    <property type="evidence" value="ECO:0007669"/>
    <property type="project" value="TreeGrafter"/>
</dbReference>
<feature type="transmembrane region" description="Helical" evidence="6">
    <location>
        <begin position="58"/>
        <end position="84"/>
    </location>
</feature>
<feature type="transmembrane region" description="Helical" evidence="6">
    <location>
        <begin position="21"/>
        <end position="46"/>
    </location>
</feature>
<evidence type="ECO:0000256" key="1">
    <source>
        <dbReference type="ARBA" id="ARBA00004141"/>
    </source>
</evidence>
<dbReference type="EMBL" id="KV453842">
    <property type="protein sequence ID" value="ODV90321.1"/>
    <property type="molecule type" value="Genomic_DNA"/>
</dbReference>
<dbReference type="GO" id="GO:0005886">
    <property type="term" value="C:plasma membrane"/>
    <property type="evidence" value="ECO:0007669"/>
    <property type="project" value="TreeGrafter"/>
</dbReference>
<feature type="region of interest" description="Disordered" evidence="5">
    <location>
        <begin position="256"/>
        <end position="326"/>
    </location>
</feature>
<dbReference type="InterPro" id="IPR023041">
    <property type="entry name" value="Glucose_rcpt_Git3-like_N"/>
</dbReference>
<keyword evidence="2 6" id="KW-0812">Transmembrane</keyword>
<feature type="transmembrane region" description="Helical" evidence="6">
    <location>
        <begin position="369"/>
        <end position="391"/>
    </location>
</feature>
<proteinExistence type="predicted"/>
<dbReference type="PANTHER" id="PTHR23112">
    <property type="entry name" value="G PROTEIN-COUPLED RECEPTOR 157-RELATED"/>
    <property type="match status" value="1"/>
</dbReference>
<feature type="transmembrane region" description="Helical" evidence="6">
    <location>
        <begin position="190"/>
        <end position="215"/>
    </location>
</feature>
<dbReference type="CDD" id="cd00637">
    <property type="entry name" value="7tm_classA_rhodopsin-like"/>
    <property type="match status" value="1"/>
</dbReference>
<dbReference type="InterPro" id="IPR017452">
    <property type="entry name" value="GPCR_Rhodpsn_7TM"/>
</dbReference>